<evidence type="ECO:0000259" key="5">
    <source>
        <dbReference type="PROSITE" id="PS51461"/>
    </source>
</evidence>
<feature type="compositionally biased region" description="Low complexity" evidence="4">
    <location>
        <begin position="102"/>
        <end position="121"/>
    </location>
</feature>
<dbReference type="Proteomes" id="UP000230750">
    <property type="component" value="Unassembled WGS sequence"/>
</dbReference>
<feature type="region of interest" description="Disordered" evidence="4">
    <location>
        <begin position="80"/>
        <end position="236"/>
    </location>
</feature>
<dbReference type="InterPro" id="IPR008160">
    <property type="entry name" value="Collagen"/>
</dbReference>
<keyword evidence="2" id="KW-0964">Secreted</keyword>
<dbReference type="InterPro" id="IPR050149">
    <property type="entry name" value="Collagen_superfamily"/>
</dbReference>
<dbReference type="AlphaFoldDB" id="A0A2G8LKB8"/>
<dbReference type="Pfam" id="PF01410">
    <property type="entry name" value="COLFI"/>
    <property type="match status" value="1"/>
</dbReference>
<protein>
    <submittedName>
        <fullName evidence="6">Putative collagen alpha-1(I) chain</fullName>
    </submittedName>
</protein>
<dbReference type="OrthoDB" id="8939548at2759"/>
<organism evidence="6 7">
    <name type="scientific">Stichopus japonicus</name>
    <name type="common">Sea cucumber</name>
    <dbReference type="NCBI Taxonomy" id="307972"/>
    <lineage>
        <taxon>Eukaryota</taxon>
        <taxon>Metazoa</taxon>
        <taxon>Echinodermata</taxon>
        <taxon>Eleutherozoa</taxon>
        <taxon>Echinozoa</taxon>
        <taxon>Holothuroidea</taxon>
        <taxon>Aspidochirotacea</taxon>
        <taxon>Aspidochirotida</taxon>
        <taxon>Stichopodidae</taxon>
        <taxon>Apostichopus</taxon>
    </lineage>
</organism>
<feature type="compositionally biased region" description="Pro residues" evidence="4">
    <location>
        <begin position="204"/>
        <end position="214"/>
    </location>
</feature>
<dbReference type="GO" id="GO:0030020">
    <property type="term" value="F:extracellular matrix structural constituent conferring tensile strength"/>
    <property type="evidence" value="ECO:0007669"/>
    <property type="project" value="TreeGrafter"/>
</dbReference>
<dbReference type="GO" id="GO:0005615">
    <property type="term" value="C:extracellular space"/>
    <property type="evidence" value="ECO:0007669"/>
    <property type="project" value="TreeGrafter"/>
</dbReference>
<feature type="compositionally biased region" description="Low complexity" evidence="4">
    <location>
        <begin position="166"/>
        <end position="192"/>
    </location>
</feature>
<dbReference type="GO" id="GO:0030198">
    <property type="term" value="P:extracellular matrix organization"/>
    <property type="evidence" value="ECO:0007669"/>
    <property type="project" value="TreeGrafter"/>
</dbReference>
<dbReference type="InterPro" id="IPR000885">
    <property type="entry name" value="Fib_collagen_C"/>
</dbReference>
<dbReference type="PROSITE" id="PS51461">
    <property type="entry name" value="NC1_FIB"/>
    <property type="match status" value="1"/>
</dbReference>
<feature type="compositionally biased region" description="Polar residues" evidence="4">
    <location>
        <begin position="220"/>
        <end position="232"/>
    </location>
</feature>
<evidence type="ECO:0000256" key="1">
    <source>
        <dbReference type="ARBA" id="ARBA00004613"/>
    </source>
</evidence>
<gene>
    <name evidence="6" type="ORF">BSL78_02383</name>
</gene>
<evidence type="ECO:0000256" key="4">
    <source>
        <dbReference type="SAM" id="MobiDB-lite"/>
    </source>
</evidence>
<name>A0A2G8LKB8_STIJA</name>
<keyword evidence="3 6" id="KW-0176">Collagen</keyword>
<dbReference type="GO" id="GO:0031012">
    <property type="term" value="C:extracellular matrix"/>
    <property type="evidence" value="ECO:0007669"/>
    <property type="project" value="TreeGrafter"/>
</dbReference>
<dbReference type="EMBL" id="MRZV01000050">
    <property type="protein sequence ID" value="PIK60691.1"/>
    <property type="molecule type" value="Genomic_DNA"/>
</dbReference>
<dbReference type="STRING" id="307972.A0A2G8LKB8"/>
<dbReference type="GO" id="GO:0005581">
    <property type="term" value="C:collagen trimer"/>
    <property type="evidence" value="ECO:0007669"/>
    <property type="project" value="UniProtKB-KW"/>
</dbReference>
<feature type="region of interest" description="Disordered" evidence="4">
    <location>
        <begin position="1"/>
        <end position="51"/>
    </location>
</feature>
<evidence type="ECO:0000256" key="2">
    <source>
        <dbReference type="ARBA" id="ARBA00022525"/>
    </source>
</evidence>
<dbReference type="PANTHER" id="PTHR24023:SF1082">
    <property type="entry name" value="COLLAGEN TRIPLE HELIX REPEAT"/>
    <property type="match status" value="1"/>
</dbReference>
<proteinExistence type="predicted"/>
<reference evidence="6 7" key="1">
    <citation type="journal article" date="2017" name="PLoS Biol.">
        <title>The sea cucumber genome provides insights into morphological evolution and visceral regeneration.</title>
        <authorList>
            <person name="Zhang X."/>
            <person name="Sun L."/>
            <person name="Yuan J."/>
            <person name="Sun Y."/>
            <person name="Gao Y."/>
            <person name="Zhang L."/>
            <person name="Li S."/>
            <person name="Dai H."/>
            <person name="Hamel J.F."/>
            <person name="Liu C."/>
            <person name="Yu Y."/>
            <person name="Liu S."/>
            <person name="Lin W."/>
            <person name="Guo K."/>
            <person name="Jin S."/>
            <person name="Xu P."/>
            <person name="Storey K.B."/>
            <person name="Huan P."/>
            <person name="Zhang T."/>
            <person name="Zhou Y."/>
            <person name="Zhang J."/>
            <person name="Lin C."/>
            <person name="Li X."/>
            <person name="Xing L."/>
            <person name="Huo D."/>
            <person name="Sun M."/>
            <person name="Wang L."/>
            <person name="Mercier A."/>
            <person name="Li F."/>
            <person name="Yang H."/>
            <person name="Xiang J."/>
        </authorList>
    </citation>
    <scope>NUCLEOTIDE SEQUENCE [LARGE SCALE GENOMIC DNA]</scope>
    <source>
        <strain evidence="6">Shaxun</strain>
        <tissue evidence="6">Muscle</tissue>
    </source>
</reference>
<dbReference type="SMART" id="SM00038">
    <property type="entry name" value="COLFI"/>
    <property type="match status" value="1"/>
</dbReference>
<comment type="caution">
    <text evidence="6">The sequence shown here is derived from an EMBL/GenBank/DDBJ whole genome shotgun (WGS) entry which is preliminary data.</text>
</comment>
<comment type="subcellular location">
    <subcellularLocation>
        <location evidence="1">Secreted</location>
    </subcellularLocation>
</comment>
<feature type="domain" description="Fibrillar collagen NC1" evidence="5">
    <location>
        <begin position="259"/>
        <end position="482"/>
    </location>
</feature>
<evidence type="ECO:0000313" key="6">
    <source>
        <dbReference type="EMBL" id="PIK60691.1"/>
    </source>
</evidence>
<keyword evidence="7" id="KW-1185">Reference proteome</keyword>
<dbReference type="Pfam" id="PF01391">
    <property type="entry name" value="Collagen"/>
    <property type="match status" value="2"/>
</dbReference>
<evidence type="ECO:0000313" key="7">
    <source>
        <dbReference type="Proteomes" id="UP000230750"/>
    </source>
</evidence>
<evidence type="ECO:0000256" key="3">
    <source>
        <dbReference type="ARBA" id="ARBA00023119"/>
    </source>
</evidence>
<dbReference type="Gene3D" id="2.60.120.1000">
    <property type="match status" value="1"/>
</dbReference>
<dbReference type="FunFam" id="2.60.120.1000:FF:000007">
    <property type="entry name" value="Collagen type V alpha 3 chain"/>
    <property type="match status" value="1"/>
</dbReference>
<accession>A0A2G8LKB8</accession>
<dbReference type="PANTHER" id="PTHR24023">
    <property type="entry name" value="COLLAGEN ALPHA"/>
    <property type="match status" value="1"/>
</dbReference>
<sequence length="482" mass="49474">MGPPGPMGLTGAQGRRGDDGEVGLDGATGEDGPPGSSGPAGPPGPNGIDGSQVKMDVLVLQVSRDLKGTVVIKVQQGIRGARGAVGKTGAQGVGGPRGASGPDGDTGVTGAVGAVGPQGATGERGPAGPSGLKGHTGFSGARGNAGAPGPEGSRGEAGPNGPRGMQGANGKKGSNGSPGPRGPNGSPGSQGQEGDDGPDGTPGPAGPPGPPGPAGPVQYSRPQYPQYPSSVTGGKANDPLGYMFRDDGTINTDVDITSEKAVAAATHYEFQAANMLAPSGTQKNPARSCKDLFRCYPGLESDYYWIDPNDGSSKDAFRVYCRRDTLETCVPPSVPITANATWFLGETGHTYYSEMTGGSKFTYEAHASQFTFLRLMSDVATQKLTFYCKNVVAVAEGAEGFTEKALRLMTMSGEELSMDGESTDRYDVLEDGCQYHTSEWSRAVLEFTTRSTKRLPIVDVAPADIGMESQQFGLELGPVCFL</sequence>
<feature type="compositionally biased region" description="Gly residues" evidence="4">
    <location>
        <begin position="89"/>
        <end position="98"/>
    </location>
</feature>
<dbReference type="SMR" id="A0A2G8LKB8"/>